<dbReference type="PRINTS" id="PR00406">
    <property type="entry name" value="CYTB5RDTASE"/>
</dbReference>
<dbReference type="Gene3D" id="2.40.30.10">
    <property type="entry name" value="Translation factors"/>
    <property type="match status" value="1"/>
</dbReference>
<keyword evidence="1" id="KW-0479">Metal-binding</keyword>
<keyword evidence="4" id="KW-1185">Reference proteome</keyword>
<dbReference type="InterPro" id="IPR001709">
    <property type="entry name" value="Flavoprot_Pyr_Nucl_cyt_Rdtase"/>
</dbReference>
<feature type="domain" description="FAD-binding FR-type" evidence="2">
    <location>
        <begin position="5"/>
        <end position="102"/>
    </location>
</feature>
<evidence type="ECO:0000313" key="4">
    <source>
        <dbReference type="Proteomes" id="UP000594008"/>
    </source>
</evidence>
<dbReference type="CDD" id="cd06221">
    <property type="entry name" value="sulfite_reductase_like"/>
    <property type="match status" value="1"/>
</dbReference>
<organism evidence="3 4">
    <name type="scientific">Streptomyces chromofuscus</name>
    <dbReference type="NCBI Taxonomy" id="42881"/>
    <lineage>
        <taxon>Bacteria</taxon>
        <taxon>Bacillati</taxon>
        <taxon>Actinomycetota</taxon>
        <taxon>Actinomycetes</taxon>
        <taxon>Kitasatosporales</taxon>
        <taxon>Streptomycetaceae</taxon>
        <taxon>Streptomyces</taxon>
    </lineage>
</organism>
<keyword evidence="1" id="KW-0408">Iron</keyword>
<dbReference type="InterPro" id="IPR017938">
    <property type="entry name" value="Riboflavin_synthase-like_b-brl"/>
</dbReference>
<dbReference type="Pfam" id="PF00175">
    <property type="entry name" value="NAD_binding_1"/>
    <property type="match status" value="1"/>
</dbReference>
<dbReference type="Pfam" id="PF10418">
    <property type="entry name" value="DHODB_Fe-S_bind"/>
    <property type="match status" value="1"/>
</dbReference>
<dbReference type="InterPro" id="IPR039261">
    <property type="entry name" value="FNR_nucleotide-bd"/>
</dbReference>
<name>A0A7M2T7Y0_STRCW</name>
<dbReference type="InterPro" id="IPR019480">
    <property type="entry name" value="Dihydroorotate_DH_Fe-S-bd"/>
</dbReference>
<dbReference type="GO" id="GO:0050660">
    <property type="term" value="F:flavin adenine dinucleotide binding"/>
    <property type="evidence" value="ECO:0007669"/>
    <property type="project" value="InterPro"/>
</dbReference>
<comment type="cofactor">
    <cofactor evidence="1">
        <name>[2Fe-2S] cluster</name>
        <dbReference type="ChEBI" id="CHEBI:190135"/>
    </cofactor>
    <text evidence="1">Binds 1 [2Fe-2S] cluster per subunit.</text>
</comment>
<dbReference type="AlphaFoldDB" id="A0A7M2T7Y0"/>
<reference evidence="3 4" key="1">
    <citation type="submission" date="2020-10" db="EMBL/GenBank/DDBJ databases">
        <title>Streptomyces chromofuscus complate genome analysis.</title>
        <authorList>
            <person name="Anwar N."/>
        </authorList>
    </citation>
    <scope>NUCLEOTIDE SEQUENCE [LARGE SCALE GENOMIC DNA]</scope>
    <source>
        <strain evidence="3 4">DSM 40273</strain>
    </source>
</reference>
<dbReference type="PANTHER" id="PTHR43513">
    <property type="entry name" value="DIHYDROOROTATE DEHYDROGENASE B (NAD(+)), ELECTRON TRANSFER SUBUNIT"/>
    <property type="match status" value="1"/>
</dbReference>
<proteinExistence type="predicted"/>
<feature type="binding site" evidence="1">
    <location>
        <position position="244"/>
    </location>
    <ligand>
        <name>[2Fe-2S] cluster</name>
        <dbReference type="ChEBI" id="CHEBI:190135"/>
    </ligand>
</feature>
<gene>
    <name evidence="3" type="ORF">IPT68_01190</name>
</gene>
<dbReference type="InterPro" id="IPR001433">
    <property type="entry name" value="OxRdtase_FAD/NAD-bd"/>
</dbReference>
<evidence type="ECO:0000259" key="2">
    <source>
        <dbReference type="PROSITE" id="PS51384"/>
    </source>
</evidence>
<dbReference type="PROSITE" id="PS51384">
    <property type="entry name" value="FAD_FR"/>
    <property type="match status" value="1"/>
</dbReference>
<dbReference type="Gene3D" id="3.40.50.80">
    <property type="entry name" value="Nucleotide-binding domain of ferredoxin-NADP reductase (FNR) module"/>
    <property type="match status" value="1"/>
</dbReference>
<dbReference type="PANTHER" id="PTHR43513:SF1">
    <property type="entry name" value="ANAEROBIC SULFITE REDUCTASE SUBUNIT B"/>
    <property type="match status" value="1"/>
</dbReference>
<dbReference type="PRINTS" id="PR00371">
    <property type="entry name" value="FPNCR"/>
</dbReference>
<dbReference type="EMBL" id="CP063374">
    <property type="protein sequence ID" value="QOV44682.1"/>
    <property type="molecule type" value="Genomic_DNA"/>
</dbReference>
<evidence type="ECO:0000313" key="3">
    <source>
        <dbReference type="EMBL" id="QOV44682.1"/>
    </source>
</evidence>
<dbReference type="GO" id="GO:0006221">
    <property type="term" value="P:pyrimidine nucleotide biosynthetic process"/>
    <property type="evidence" value="ECO:0007669"/>
    <property type="project" value="InterPro"/>
</dbReference>
<dbReference type="GO" id="GO:0046872">
    <property type="term" value="F:metal ion binding"/>
    <property type="evidence" value="ECO:0007669"/>
    <property type="project" value="UniProtKB-KW"/>
</dbReference>
<feature type="binding site" evidence="1">
    <location>
        <position position="252"/>
    </location>
    <ligand>
        <name>[2Fe-2S] cluster</name>
        <dbReference type="ChEBI" id="CHEBI:190135"/>
    </ligand>
</feature>
<dbReference type="InterPro" id="IPR012165">
    <property type="entry name" value="Cyt_c3_hydrogenase_gsu"/>
</dbReference>
<keyword evidence="1" id="KW-0411">Iron-sulfur</keyword>
<dbReference type="KEGG" id="schf:IPT68_01190"/>
<dbReference type="PIRSF" id="PIRSF006816">
    <property type="entry name" value="Cyc3_hyd_g"/>
    <property type="match status" value="1"/>
</dbReference>
<sequence>MTTVPPPLPYRVADAWAETADTRSIELVPAGEALAPFSPGQFAMIYAFGVGEVPISASALRGRHGGLVHTVRAVGAVSTALYRLRPGDTVGLSGPYGTGWDLESAAGHDVLVVAGGIGLAPLRPVVHTVLDRSAEYGRLAVVVGARTPVDLVFRDEIERWRGPARVEVTVDRPGPGWQGAVGVVTTLLDHLDLHPERTCALVCGPEVMMRHTARDLVTRGLVPHRVQVSLERNMHCATGHCGHCQLGPLLLCRDGPVVGYDRVADLLLVREL</sequence>
<protein>
    <submittedName>
        <fullName evidence="3">FAD/NAD(P)-binding protein</fullName>
    </submittedName>
</protein>
<dbReference type="SUPFAM" id="SSF52343">
    <property type="entry name" value="Ferredoxin reductase-like, C-terminal NADP-linked domain"/>
    <property type="match status" value="1"/>
</dbReference>
<evidence type="ECO:0000256" key="1">
    <source>
        <dbReference type="PIRSR" id="PIRSR006816-2"/>
    </source>
</evidence>
<accession>A0A7M2T7Y0</accession>
<dbReference type="GO" id="GO:0051537">
    <property type="term" value="F:2 iron, 2 sulfur cluster binding"/>
    <property type="evidence" value="ECO:0007669"/>
    <property type="project" value="UniProtKB-KW"/>
</dbReference>
<dbReference type="InterPro" id="IPR017927">
    <property type="entry name" value="FAD-bd_FR_type"/>
</dbReference>
<dbReference type="InterPro" id="IPR050353">
    <property type="entry name" value="PyrK_electron_transfer"/>
</dbReference>
<keyword evidence="1" id="KW-0001">2Fe-2S</keyword>
<dbReference type="SUPFAM" id="SSF63380">
    <property type="entry name" value="Riboflavin synthase domain-like"/>
    <property type="match status" value="1"/>
</dbReference>
<feature type="binding site" evidence="1">
    <location>
        <position position="241"/>
    </location>
    <ligand>
        <name>[2Fe-2S] cluster</name>
        <dbReference type="ChEBI" id="CHEBI:190135"/>
    </ligand>
</feature>
<dbReference type="GO" id="GO:0016491">
    <property type="term" value="F:oxidoreductase activity"/>
    <property type="evidence" value="ECO:0007669"/>
    <property type="project" value="InterPro"/>
</dbReference>
<dbReference type="Proteomes" id="UP000594008">
    <property type="component" value="Chromosome"/>
</dbReference>
<dbReference type="RefSeq" id="WP_189697580.1">
    <property type="nucleotide sequence ID" value="NZ_BMTA01000005.1"/>
</dbReference>
<feature type="binding site" evidence="1">
    <location>
        <position position="236"/>
    </location>
    <ligand>
        <name>[2Fe-2S] cluster</name>
        <dbReference type="ChEBI" id="CHEBI:190135"/>
    </ligand>
</feature>